<evidence type="ECO:0000256" key="2">
    <source>
        <dbReference type="ARBA" id="ARBA00009791"/>
    </source>
</evidence>
<dbReference type="GO" id="GO:0009986">
    <property type="term" value="C:cell surface"/>
    <property type="evidence" value="ECO:0007669"/>
    <property type="project" value="TreeGrafter"/>
</dbReference>
<feature type="chain" id="PRO_5043471769" description="TYRO protein tyrosine kinase-binding protein" evidence="17">
    <location>
        <begin position="23"/>
        <end position="191"/>
    </location>
</feature>
<evidence type="ECO:0000256" key="14">
    <source>
        <dbReference type="ARBA" id="ARBA00031252"/>
    </source>
</evidence>
<keyword evidence="4" id="KW-1003">Cell membrane</keyword>
<evidence type="ECO:0000256" key="9">
    <source>
        <dbReference type="ARBA" id="ARBA00022837"/>
    </source>
</evidence>
<evidence type="ECO:0000256" key="13">
    <source>
        <dbReference type="ARBA" id="ARBA00023157"/>
    </source>
</evidence>
<name>A0AAV1FKT4_XYRNO</name>
<evidence type="ECO:0000256" key="5">
    <source>
        <dbReference type="ARBA" id="ARBA00022553"/>
    </source>
</evidence>
<keyword evidence="8 17" id="KW-0732">Signal</keyword>
<dbReference type="Proteomes" id="UP001178508">
    <property type="component" value="Chromosome 8"/>
</dbReference>
<keyword evidence="5" id="KW-0597">Phosphoprotein</keyword>
<proteinExistence type="inferred from homology"/>
<keyword evidence="13" id="KW-1015">Disulfide bond</keyword>
<dbReference type="GO" id="GO:0034241">
    <property type="term" value="P:positive regulation of macrophage fusion"/>
    <property type="evidence" value="ECO:0007669"/>
    <property type="project" value="TreeGrafter"/>
</dbReference>
<dbReference type="GO" id="GO:0030889">
    <property type="term" value="P:negative regulation of B cell proliferation"/>
    <property type="evidence" value="ECO:0007669"/>
    <property type="project" value="TreeGrafter"/>
</dbReference>
<dbReference type="InterPro" id="IPR026200">
    <property type="entry name" value="Tyrobp"/>
</dbReference>
<evidence type="ECO:0000313" key="19">
    <source>
        <dbReference type="Proteomes" id="UP001178508"/>
    </source>
</evidence>
<organism evidence="18 19">
    <name type="scientific">Xyrichtys novacula</name>
    <name type="common">Pearly razorfish</name>
    <name type="synonym">Hemipteronotus novacula</name>
    <dbReference type="NCBI Taxonomy" id="13765"/>
    <lineage>
        <taxon>Eukaryota</taxon>
        <taxon>Metazoa</taxon>
        <taxon>Chordata</taxon>
        <taxon>Craniata</taxon>
        <taxon>Vertebrata</taxon>
        <taxon>Euteleostomi</taxon>
        <taxon>Actinopterygii</taxon>
        <taxon>Neopterygii</taxon>
        <taxon>Teleostei</taxon>
        <taxon>Neoteleostei</taxon>
        <taxon>Acanthomorphata</taxon>
        <taxon>Eupercaria</taxon>
        <taxon>Labriformes</taxon>
        <taxon>Labridae</taxon>
        <taxon>Xyrichtys</taxon>
    </lineage>
</organism>
<keyword evidence="19" id="KW-1185">Reference proteome</keyword>
<comment type="similarity">
    <text evidence="2">Belongs to the TYROBP family.</text>
</comment>
<dbReference type="EMBL" id="OY660871">
    <property type="protein sequence ID" value="CAJ1061670.1"/>
    <property type="molecule type" value="Genomic_DNA"/>
</dbReference>
<keyword evidence="7" id="KW-0479">Metal-binding</keyword>
<evidence type="ECO:0000256" key="8">
    <source>
        <dbReference type="ARBA" id="ARBA00022729"/>
    </source>
</evidence>
<evidence type="ECO:0000256" key="6">
    <source>
        <dbReference type="ARBA" id="ARBA00022692"/>
    </source>
</evidence>
<sequence>MACKNFLNTALFFLCGLAGALADCSVSCYRIEPGTMAGIISADVLLTLIIVVVTYRYASSRRQRIENANKVYMNVRANSTNTEKMSDALCITGSFFGSAGEKQDCESCYMINIGSVIGIIAFDIILTILIGITVFCLASHQRQRRETDSQEGKRSQSSLSKKIATEVTESPYQELDGVQSDVYSELQEFRR</sequence>
<feature type="transmembrane region" description="Helical" evidence="16">
    <location>
        <begin position="109"/>
        <end position="135"/>
    </location>
</feature>
<evidence type="ECO:0000256" key="17">
    <source>
        <dbReference type="SAM" id="SignalP"/>
    </source>
</evidence>
<gene>
    <name evidence="18" type="ORF">XNOV1_A003694</name>
</gene>
<evidence type="ECO:0000256" key="12">
    <source>
        <dbReference type="ARBA" id="ARBA00023136"/>
    </source>
</evidence>
<dbReference type="GO" id="GO:1904151">
    <property type="term" value="P:positive regulation of microglial cell mediated cytotoxicity"/>
    <property type="evidence" value="ECO:0007669"/>
    <property type="project" value="TreeGrafter"/>
</dbReference>
<evidence type="ECO:0000256" key="4">
    <source>
        <dbReference type="ARBA" id="ARBA00022475"/>
    </source>
</evidence>
<comment type="subcellular location">
    <subcellularLocation>
        <location evidence="1">Cell membrane</location>
        <topology evidence="1">Single-pass type I membrane protein</topology>
    </subcellularLocation>
</comment>
<dbReference type="GO" id="GO:0032816">
    <property type="term" value="P:positive regulation of natural killer cell activation"/>
    <property type="evidence" value="ECO:0007669"/>
    <property type="project" value="TreeGrafter"/>
</dbReference>
<dbReference type="GO" id="GO:0032911">
    <property type="term" value="P:negative regulation of transforming growth factor beta1 production"/>
    <property type="evidence" value="ECO:0007669"/>
    <property type="project" value="TreeGrafter"/>
</dbReference>
<keyword evidence="11 16" id="KW-1133">Transmembrane helix</keyword>
<dbReference type="AlphaFoldDB" id="A0AAV1FKT4"/>
<evidence type="ECO:0000256" key="7">
    <source>
        <dbReference type="ARBA" id="ARBA00022723"/>
    </source>
</evidence>
<evidence type="ECO:0000313" key="18">
    <source>
        <dbReference type="EMBL" id="CAJ1061670.1"/>
    </source>
</evidence>
<dbReference type="GO" id="GO:0002283">
    <property type="term" value="P:neutrophil activation involved in immune response"/>
    <property type="evidence" value="ECO:0007669"/>
    <property type="project" value="TreeGrafter"/>
</dbReference>
<keyword evidence="9" id="KW-0106">Calcium</keyword>
<dbReference type="PANTHER" id="PTHR17554">
    <property type="entry name" value="TYRO PROTEIN TYROSINE KINASE-BINDING PROTEIN"/>
    <property type="match status" value="1"/>
</dbReference>
<feature type="region of interest" description="Disordered" evidence="15">
    <location>
        <begin position="146"/>
        <end position="172"/>
    </location>
</feature>
<accession>A0AAV1FKT4</accession>
<evidence type="ECO:0000256" key="16">
    <source>
        <dbReference type="SAM" id="Phobius"/>
    </source>
</evidence>
<evidence type="ECO:0000256" key="10">
    <source>
        <dbReference type="ARBA" id="ARBA00022859"/>
    </source>
</evidence>
<feature type="transmembrane region" description="Helical" evidence="16">
    <location>
        <begin position="38"/>
        <end position="58"/>
    </location>
</feature>
<evidence type="ECO:0000256" key="1">
    <source>
        <dbReference type="ARBA" id="ARBA00004251"/>
    </source>
</evidence>
<keyword evidence="12 16" id="KW-0472">Membrane</keyword>
<reference evidence="18" key="1">
    <citation type="submission" date="2023-08" db="EMBL/GenBank/DDBJ databases">
        <authorList>
            <person name="Alioto T."/>
            <person name="Alioto T."/>
            <person name="Gomez Garrido J."/>
        </authorList>
    </citation>
    <scope>NUCLEOTIDE SEQUENCE</scope>
</reference>
<protein>
    <recommendedName>
        <fullName evidence="3">TYRO protein tyrosine kinase-binding protein</fullName>
    </recommendedName>
    <alternativeName>
        <fullName evidence="14">DNAX-activation protein 12</fullName>
    </alternativeName>
</protein>
<feature type="signal peptide" evidence="17">
    <location>
        <begin position="1"/>
        <end position="22"/>
    </location>
</feature>
<dbReference type="GO" id="GO:0005886">
    <property type="term" value="C:plasma membrane"/>
    <property type="evidence" value="ECO:0007669"/>
    <property type="project" value="UniProtKB-SubCell"/>
</dbReference>
<evidence type="ECO:0000256" key="11">
    <source>
        <dbReference type="ARBA" id="ARBA00022989"/>
    </source>
</evidence>
<keyword evidence="6 16" id="KW-0812">Transmembrane</keyword>
<evidence type="ECO:0000256" key="3">
    <source>
        <dbReference type="ARBA" id="ARBA00022356"/>
    </source>
</evidence>
<keyword evidence="10" id="KW-0391">Immunity</keyword>
<evidence type="ECO:0000256" key="15">
    <source>
        <dbReference type="SAM" id="MobiDB-lite"/>
    </source>
</evidence>
<dbReference type="GO" id="GO:0002282">
    <property type="term" value="P:microglial cell activation involved in immune response"/>
    <property type="evidence" value="ECO:0007669"/>
    <property type="project" value="TreeGrafter"/>
</dbReference>
<dbReference type="PANTHER" id="PTHR17554:SF2">
    <property type="entry name" value="TYRO PROTEIN TYROSINE KINASE-BINDING PROTEIN"/>
    <property type="match status" value="1"/>
</dbReference>
<dbReference type="GO" id="GO:0046872">
    <property type="term" value="F:metal ion binding"/>
    <property type="evidence" value="ECO:0007669"/>
    <property type="project" value="UniProtKB-KW"/>
</dbReference>
<dbReference type="GO" id="GO:0005102">
    <property type="term" value="F:signaling receptor binding"/>
    <property type="evidence" value="ECO:0007669"/>
    <property type="project" value="TreeGrafter"/>
</dbReference>